<dbReference type="AlphaFoldDB" id="A0AAN8J6H3"/>
<comment type="function">
    <text evidence="4">Component of the cytochrome c oxidase, the last enzyme in the mitochondrial electron transport chain which drives oxidative phosphorylation.</text>
</comment>
<sequence>MSEGKPSGYRTAPFDSRFPNQNQTRYCNQNYIDYHRCKKIKGEDYAPCEYFKNLYLSLCPMSWVSKWDDQMEAGTFPVKI</sequence>
<dbReference type="SUPFAM" id="SSF47694">
    <property type="entry name" value="Cytochrome c oxidase subunit h"/>
    <property type="match status" value="1"/>
</dbReference>
<dbReference type="FunFam" id="1.10.10.140:FF:000001">
    <property type="entry name" value="Cytochrome c oxidase subunit 6B1"/>
    <property type="match status" value="1"/>
</dbReference>
<reference evidence="6 7" key="1">
    <citation type="submission" date="2024-01" db="EMBL/GenBank/DDBJ databases">
        <title>The genome of the rayed Mediterranean limpet Patella caerulea (Linnaeus, 1758).</title>
        <authorList>
            <person name="Anh-Thu Weber A."/>
            <person name="Halstead-Nussloch G."/>
        </authorList>
    </citation>
    <scope>NUCLEOTIDE SEQUENCE [LARGE SCALE GENOMIC DNA]</scope>
    <source>
        <strain evidence="6">AATW-2023a</strain>
        <tissue evidence="6">Whole specimen</tissue>
    </source>
</reference>
<dbReference type="GO" id="GO:0045277">
    <property type="term" value="C:respiratory chain complex IV"/>
    <property type="evidence" value="ECO:0007669"/>
    <property type="project" value="InterPro"/>
</dbReference>
<proteinExistence type="inferred from homology"/>
<dbReference type="Pfam" id="PF02297">
    <property type="entry name" value="COX6B"/>
    <property type="match status" value="1"/>
</dbReference>
<keyword evidence="3 5" id="KW-1015">Disulfide bond</keyword>
<evidence type="ECO:0000256" key="4">
    <source>
        <dbReference type="PIRNR" id="PIRNR000278"/>
    </source>
</evidence>
<name>A0AAN8J6H3_PATCE</name>
<feature type="disulfide bond" evidence="5">
    <location>
        <begin position="27"/>
        <end position="59"/>
    </location>
</feature>
<dbReference type="Gene3D" id="1.10.10.140">
    <property type="entry name" value="Cytochrome c oxidase, subunit VIb"/>
    <property type="match status" value="1"/>
</dbReference>
<evidence type="ECO:0000256" key="2">
    <source>
        <dbReference type="ARBA" id="ARBA00023128"/>
    </source>
</evidence>
<evidence type="ECO:0000256" key="1">
    <source>
        <dbReference type="ARBA" id="ARBA00004173"/>
    </source>
</evidence>
<keyword evidence="2 4" id="KW-0496">Mitochondrion</keyword>
<gene>
    <name evidence="6" type="ORF">SNE40_019175</name>
</gene>
<keyword evidence="7" id="KW-1185">Reference proteome</keyword>
<dbReference type="InterPro" id="IPR003213">
    <property type="entry name" value="Cyt_c_oxidase_su6B"/>
</dbReference>
<dbReference type="Proteomes" id="UP001347796">
    <property type="component" value="Unassembled WGS sequence"/>
</dbReference>
<comment type="subcellular location">
    <subcellularLocation>
        <location evidence="1">Mitochondrion</location>
    </subcellularLocation>
</comment>
<dbReference type="EMBL" id="JAZGQO010000014">
    <property type="protein sequence ID" value="KAK6170885.1"/>
    <property type="molecule type" value="Genomic_DNA"/>
</dbReference>
<protein>
    <recommendedName>
        <fullName evidence="4">Cytochrome c oxidase subunit</fullName>
    </recommendedName>
</protein>
<comment type="similarity">
    <text evidence="4">Belongs to the cytochrome c oxidase subunit 6B.</text>
</comment>
<dbReference type="InterPro" id="IPR036549">
    <property type="entry name" value="CX6/COA6-like_sf"/>
</dbReference>
<evidence type="ECO:0000313" key="6">
    <source>
        <dbReference type="EMBL" id="KAK6170885.1"/>
    </source>
</evidence>
<dbReference type="PROSITE" id="PS51808">
    <property type="entry name" value="CHCH"/>
    <property type="match status" value="1"/>
</dbReference>
<organism evidence="6 7">
    <name type="scientific">Patella caerulea</name>
    <name type="common">Rayed Mediterranean limpet</name>
    <dbReference type="NCBI Taxonomy" id="87958"/>
    <lineage>
        <taxon>Eukaryota</taxon>
        <taxon>Metazoa</taxon>
        <taxon>Spiralia</taxon>
        <taxon>Lophotrochozoa</taxon>
        <taxon>Mollusca</taxon>
        <taxon>Gastropoda</taxon>
        <taxon>Patellogastropoda</taxon>
        <taxon>Patelloidea</taxon>
        <taxon>Patellidae</taxon>
        <taxon>Patella</taxon>
    </lineage>
</organism>
<evidence type="ECO:0000313" key="7">
    <source>
        <dbReference type="Proteomes" id="UP001347796"/>
    </source>
</evidence>
<dbReference type="GO" id="GO:0005739">
    <property type="term" value="C:mitochondrion"/>
    <property type="evidence" value="ECO:0007669"/>
    <property type="project" value="UniProtKB-SubCell"/>
</dbReference>
<dbReference type="InterPro" id="IPR048280">
    <property type="entry name" value="COX6B-like"/>
</dbReference>
<dbReference type="CDD" id="cd00926">
    <property type="entry name" value="Cyt_c_Oxidase_VIb"/>
    <property type="match status" value="1"/>
</dbReference>
<comment type="caution">
    <text evidence="6">The sequence shown here is derived from an EMBL/GenBank/DDBJ whole genome shotgun (WGS) entry which is preliminary data.</text>
</comment>
<feature type="disulfide bond" evidence="5">
    <location>
        <begin position="37"/>
        <end position="48"/>
    </location>
</feature>
<accession>A0AAN8J6H3</accession>
<evidence type="ECO:0000256" key="3">
    <source>
        <dbReference type="ARBA" id="ARBA00023157"/>
    </source>
</evidence>
<dbReference type="PIRSF" id="PIRSF000278">
    <property type="entry name" value="Cyt_c_oxidase_6B"/>
    <property type="match status" value="1"/>
</dbReference>
<evidence type="ECO:0000256" key="5">
    <source>
        <dbReference type="PIRSR" id="PIRSR000278-1"/>
    </source>
</evidence>
<dbReference type="PANTHER" id="PTHR11387">
    <property type="entry name" value="CYTOCHROME C OXIDASE SUBUNIT 6B"/>
    <property type="match status" value="1"/>
</dbReference>